<sequence>MASAARKTASSKQSQNFGEEIAGFIGADEFTTDQAKAVWQKLKPAMPDILDGFYASISKHPSLAPKLGAKGENVPRLKNAQTDHWDYIFNHEPDAEFEARAVRIGEAHVRINLEPKWYLASYGRLLVEAIPALASRHRLQPTKLAEALQVLVSRTFLDMIVSYDAYENGVLRQQAQENKMDNELASLRSLAGTVSDINDVAIGMATFSRNTRRARDSGQAISAAATELVTSVEQIASNSDSAARQADATNEAVAHGLRAMDDVSRCMGEIAATAQESSSNLAELQKASEQIGEFLSVIESIASQTNLLALNATIEAARAGEAGRGFAVVASEVKSLATQTAKATEDITQRIAALRSGMSTTQMAIDSSCEAVTRGQETISGANEQMHSISAQISEVSARMQEISQILGQQKESSQEIAVSITGVADLAAENDRQLISMSATLQSSNDRFSNNAQTWFNATSHRSLCEMAKIDHVLFKKKVVDTVIGRAEWSADAVPDHHGCRLGRWYDAIDNENVRAHPAYTAVQAPHQRVHAAAKAVLAAHAAGDADTTAARLGDLDKASHEVLAALDALSEAFDTELSSLERRRDAPADGSAARCKGH</sequence>
<dbReference type="SMART" id="SM00283">
    <property type="entry name" value="MA"/>
    <property type="match status" value="1"/>
</dbReference>
<dbReference type="Gene3D" id="1.20.120.30">
    <property type="entry name" value="Aspartate receptor, ligand-binding domain"/>
    <property type="match status" value="1"/>
</dbReference>
<dbReference type="InterPro" id="IPR004089">
    <property type="entry name" value="MCPsignal_dom"/>
</dbReference>
<dbReference type="GO" id="GO:0007165">
    <property type="term" value="P:signal transduction"/>
    <property type="evidence" value="ECO:0007669"/>
    <property type="project" value="UniProtKB-KW"/>
</dbReference>
<dbReference type="AlphaFoldDB" id="A0A285T8R6"/>
<gene>
    <name evidence="5" type="ORF">SAMN05421512_108212</name>
</gene>
<evidence type="ECO:0000256" key="3">
    <source>
        <dbReference type="SAM" id="MobiDB-lite"/>
    </source>
</evidence>
<dbReference type="InterPro" id="IPR039379">
    <property type="entry name" value="Protoglobin_sensor_dom"/>
</dbReference>
<dbReference type="Pfam" id="PF13682">
    <property type="entry name" value="CZB"/>
    <property type="match status" value="1"/>
</dbReference>
<protein>
    <submittedName>
        <fullName evidence="5">Methyl-accepting chemotaxis protein</fullName>
    </submittedName>
</protein>
<keyword evidence="1 2" id="KW-0807">Transducer</keyword>
<dbReference type="OrthoDB" id="4514964at2"/>
<dbReference type="SUPFAM" id="SSF58104">
    <property type="entry name" value="Methyl-accepting chemotaxis protein (MCP) signaling domain"/>
    <property type="match status" value="1"/>
</dbReference>
<dbReference type="InterPro" id="IPR025991">
    <property type="entry name" value="Chemoreceptor_zinc-bind_dom"/>
</dbReference>
<evidence type="ECO:0000256" key="1">
    <source>
        <dbReference type="ARBA" id="ARBA00023224"/>
    </source>
</evidence>
<reference evidence="5 6" key="1">
    <citation type="submission" date="2017-08" db="EMBL/GenBank/DDBJ databases">
        <authorList>
            <person name="de Groot N.N."/>
        </authorList>
    </citation>
    <scope>NUCLEOTIDE SEQUENCE [LARGE SCALE GENOMIC DNA]</scope>
    <source>
        <strain evidence="5 6">USBA 352</strain>
    </source>
</reference>
<dbReference type="RefSeq" id="WP_097175595.1">
    <property type="nucleotide sequence ID" value="NZ_OBML01000008.1"/>
</dbReference>
<dbReference type="Pfam" id="PF00015">
    <property type="entry name" value="MCPsignal"/>
    <property type="match status" value="1"/>
</dbReference>
<dbReference type="InterPro" id="IPR044398">
    <property type="entry name" value="Globin-sensor_dom"/>
</dbReference>
<evidence type="ECO:0000313" key="5">
    <source>
        <dbReference type="EMBL" id="SOC16050.1"/>
    </source>
</evidence>
<evidence type="ECO:0000256" key="2">
    <source>
        <dbReference type="PROSITE-ProRule" id="PRU00284"/>
    </source>
</evidence>
<dbReference type="EMBL" id="OBML01000008">
    <property type="protein sequence ID" value="SOC16050.1"/>
    <property type="molecule type" value="Genomic_DNA"/>
</dbReference>
<dbReference type="CDD" id="cd01068">
    <property type="entry name" value="globin_sensor"/>
    <property type="match status" value="1"/>
</dbReference>
<dbReference type="InterPro" id="IPR009050">
    <property type="entry name" value="Globin-like_sf"/>
</dbReference>
<dbReference type="PANTHER" id="PTHR32089:SF112">
    <property type="entry name" value="LYSOZYME-LIKE PROTEIN-RELATED"/>
    <property type="match status" value="1"/>
</dbReference>
<dbReference type="Pfam" id="PF11563">
    <property type="entry name" value="Protoglobin"/>
    <property type="match status" value="1"/>
</dbReference>
<dbReference type="GO" id="GO:0019825">
    <property type="term" value="F:oxygen binding"/>
    <property type="evidence" value="ECO:0007669"/>
    <property type="project" value="InterPro"/>
</dbReference>
<evidence type="ECO:0000259" key="4">
    <source>
        <dbReference type="PROSITE" id="PS50111"/>
    </source>
</evidence>
<name>A0A285T8R6_9HYPH</name>
<feature type="region of interest" description="Disordered" evidence="3">
    <location>
        <begin position="581"/>
        <end position="600"/>
    </location>
</feature>
<organism evidence="5 6">
    <name type="scientific">Stappia indica</name>
    <dbReference type="NCBI Taxonomy" id="538381"/>
    <lineage>
        <taxon>Bacteria</taxon>
        <taxon>Pseudomonadati</taxon>
        <taxon>Pseudomonadota</taxon>
        <taxon>Alphaproteobacteria</taxon>
        <taxon>Hyphomicrobiales</taxon>
        <taxon>Stappiaceae</taxon>
        <taxon>Stappia</taxon>
    </lineage>
</organism>
<dbReference type="GO" id="GO:0020037">
    <property type="term" value="F:heme binding"/>
    <property type="evidence" value="ECO:0007669"/>
    <property type="project" value="InterPro"/>
</dbReference>
<feature type="domain" description="Methyl-accepting transducer" evidence="4">
    <location>
        <begin position="189"/>
        <end position="425"/>
    </location>
</feature>
<accession>A0A285T8R6</accession>
<keyword evidence="6" id="KW-1185">Reference proteome</keyword>
<proteinExistence type="predicted"/>
<evidence type="ECO:0000313" key="6">
    <source>
        <dbReference type="Proteomes" id="UP000219331"/>
    </source>
</evidence>
<dbReference type="Proteomes" id="UP000219331">
    <property type="component" value="Unassembled WGS sequence"/>
</dbReference>
<dbReference type="Gene3D" id="1.10.287.950">
    <property type="entry name" value="Methyl-accepting chemotaxis protein"/>
    <property type="match status" value="1"/>
</dbReference>
<dbReference type="PANTHER" id="PTHR32089">
    <property type="entry name" value="METHYL-ACCEPTING CHEMOTAXIS PROTEIN MCPB"/>
    <property type="match status" value="1"/>
</dbReference>
<dbReference type="STRING" id="538381.GCA_001696535_03058"/>
<dbReference type="CDD" id="cd11386">
    <property type="entry name" value="MCP_signal"/>
    <property type="match status" value="1"/>
</dbReference>
<dbReference type="SUPFAM" id="SSF46458">
    <property type="entry name" value="Globin-like"/>
    <property type="match status" value="1"/>
</dbReference>
<dbReference type="PROSITE" id="PS50111">
    <property type="entry name" value="CHEMOTAXIS_TRANSDUC_2"/>
    <property type="match status" value="1"/>
</dbReference>
<dbReference type="InterPro" id="IPR012292">
    <property type="entry name" value="Globin/Proto"/>
</dbReference>
<dbReference type="GO" id="GO:0016020">
    <property type="term" value="C:membrane"/>
    <property type="evidence" value="ECO:0007669"/>
    <property type="project" value="InterPro"/>
</dbReference>
<dbReference type="Gene3D" id="1.10.490.10">
    <property type="entry name" value="Globins"/>
    <property type="match status" value="1"/>
</dbReference>